<dbReference type="PANTHER" id="PTHR33069:SF3">
    <property type="entry name" value="DYNEIN HEAVY CHAIN TAIL DOMAIN-CONTAINING PROTEIN"/>
    <property type="match status" value="1"/>
</dbReference>
<proteinExistence type="predicted"/>
<dbReference type="EMBL" id="ADAS02000043">
    <property type="protein sequence ID" value="OAV94095.1"/>
    <property type="molecule type" value="Genomic_DNA"/>
</dbReference>
<keyword evidence="4" id="KW-1185">Reference proteome</keyword>
<dbReference type="Proteomes" id="UP000005240">
    <property type="component" value="Unassembled WGS sequence"/>
</dbReference>
<feature type="compositionally biased region" description="Basic and acidic residues" evidence="1">
    <location>
        <begin position="12"/>
        <end position="25"/>
    </location>
</feature>
<evidence type="ECO:0000313" key="2">
    <source>
        <dbReference type="EMBL" id="OAV94095.1"/>
    </source>
</evidence>
<reference evidence="3" key="4">
    <citation type="submission" date="2025-05" db="UniProtKB">
        <authorList>
            <consortium name="EnsemblFungi"/>
        </authorList>
    </citation>
    <scope>IDENTIFICATION</scope>
    <source>
        <strain evidence="3">isolate 1-1 / race 1 (BBBD)</strain>
    </source>
</reference>
<evidence type="ECO:0000256" key="1">
    <source>
        <dbReference type="SAM" id="MobiDB-lite"/>
    </source>
</evidence>
<dbReference type="PANTHER" id="PTHR33069">
    <property type="entry name" value="CHROMOSOME 7, WHOLE GENOME SHOTGUN SEQUENCE-RELATED"/>
    <property type="match status" value="1"/>
</dbReference>
<feature type="compositionally biased region" description="Polar residues" evidence="1">
    <location>
        <begin position="1"/>
        <end position="10"/>
    </location>
</feature>
<evidence type="ECO:0000313" key="4">
    <source>
        <dbReference type="Proteomes" id="UP000005240"/>
    </source>
</evidence>
<dbReference type="VEuPathDB" id="FungiDB:PTTG_02900"/>
<reference evidence="2" key="1">
    <citation type="submission" date="2009-11" db="EMBL/GenBank/DDBJ databases">
        <authorList>
            <consortium name="The Broad Institute Genome Sequencing Platform"/>
            <person name="Ward D."/>
            <person name="Feldgarden M."/>
            <person name="Earl A."/>
            <person name="Young S.K."/>
            <person name="Zeng Q."/>
            <person name="Koehrsen M."/>
            <person name="Alvarado L."/>
            <person name="Berlin A."/>
            <person name="Bochicchio J."/>
            <person name="Borenstein D."/>
            <person name="Chapman S.B."/>
            <person name="Chen Z."/>
            <person name="Engels R."/>
            <person name="Freedman E."/>
            <person name="Gellesch M."/>
            <person name="Goldberg J."/>
            <person name="Griggs A."/>
            <person name="Gujja S."/>
            <person name="Heilman E."/>
            <person name="Heiman D."/>
            <person name="Hepburn T."/>
            <person name="Howarth C."/>
            <person name="Jen D."/>
            <person name="Larson L."/>
            <person name="Lewis B."/>
            <person name="Mehta T."/>
            <person name="Park D."/>
            <person name="Pearson M."/>
            <person name="Roberts A."/>
            <person name="Saif S."/>
            <person name="Shea T."/>
            <person name="Shenoy N."/>
            <person name="Sisk P."/>
            <person name="Stolte C."/>
            <person name="Sykes S."/>
            <person name="Thomson T."/>
            <person name="Walk T."/>
            <person name="White J."/>
            <person name="Yandava C."/>
            <person name="Izard J."/>
            <person name="Baranova O.V."/>
            <person name="Blanton J.M."/>
            <person name="Tanner A.C."/>
            <person name="Dewhirst F.E."/>
            <person name="Haas B."/>
            <person name="Nusbaum C."/>
            <person name="Birren B."/>
        </authorList>
    </citation>
    <scope>NUCLEOTIDE SEQUENCE [LARGE SCALE GENOMIC DNA]</scope>
    <source>
        <strain evidence="2">1-1 BBBD Race 1</strain>
    </source>
</reference>
<reference evidence="2" key="2">
    <citation type="submission" date="2016-05" db="EMBL/GenBank/DDBJ databases">
        <title>Comparative analysis highlights variable genome content of wheat rusts and divergence of the mating loci.</title>
        <authorList>
            <person name="Cuomo C.A."/>
            <person name="Bakkeren G."/>
            <person name="Szabo L."/>
            <person name="Khalil H."/>
            <person name="Joly D."/>
            <person name="Goldberg J."/>
            <person name="Young S."/>
            <person name="Zeng Q."/>
            <person name="Fellers J."/>
        </authorList>
    </citation>
    <scope>NUCLEOTIDE SEQUENCE [LARGE SCALE GENOMIC DNA]</scope>
    <source>
        <strain evidence="2">1-1 BBBD Race 1</strain>
    </source>
</reference>
<dbReference type="EnsemblFungi" id="PTTG_02900-t43_1">
    <property type="protein sequence ID" value="PTTG_02900-t43_1-p1"/>
    <property type="gene ID" value="PTTG_02900"/>
</dbReference>
<dbReference type="OrthoDB" id="2518916at2759"/>
<sequence>MSESSSTVQANEEVKNDAEAKGPQEQVHEIDKFLLPSCRQQLKELIELLDVALTGTDPNPKLPEALKLVKELGPTLLQLHSAATVLAPPTTSMSQISSSTDQNDGDLKEFRLNYRSSGVTSLIGGPLRDLILEIFQFILTKRYAYNDSDSAYQRFQIISVSRQVFSKIDQLIAMPTRSDEGVLKIDWESSHKQMGDCLAKLNQRVDESVDGPSEGVFRSRVVELSQKAIPLVQLARVFFKNLVYDSLFTFDGELSSAELDELRRSSKAITFYLANITDSLLRFHRNEQVGYTNTVPACAEHVKTGMTEALGTFRALAKPKNSNPTITSEEAFSELSSLMKSQFFPTCDALWAAAQKFAADYPAAR</sequence>
<gene>
    <name evidence="2" type="ORF">PTTG_02900</name>
</gene>
<organism evidence="2">
    <name type="scientific">Puccinia triticina (isolate 1-1 / race 1 (BBBD))</name>
    <name type="common">Brown leaf rust fungus</name>
    <dbReference type="NCBI Taxonomy" id="630390"/>
    <lineage>
        <taxon>Eukaryota</taxon>
        <taxon>Fungi</taxon>
        <taxon>Dikarya</taxon>
        <taxon>Basidiomycota</taxon>
        <taxon>Pucciniomycotina</taxon>
        <taxon>Pucciniomycetes</taxon>
        <taxon>Pucciniales</taxon>
        <taxon>Pucciniaceae</taxon>
        <taxon>Puccinia</taxon>
    </lineage>
</organism>
<protein>
    <submittedName>
        <fullName evidence="2 3">Uncharacterized protein</fullName>
    </submittedName>
</protein>
<evidence type="ECO:0000313" key="3">
    <source>
        <dbReference type="EnsemblFungi" id="PTTG_02900-t43_1-p1"/>
    </source>
</evidence>
<name>A0A180GN47_PUCT1</name>
<feature type="region of interest" description="Disordered" evidence="1">
    <location>
        <begin position="1"/>
        <end position="25"/>
    </location>
</feature>
<reference evidence="3 4" key="3">
    <citation type="journal article" date="2017" name="G3 (Bethesda)">
        <title>Comparative analysis highlights variable genome content of wheat rusts and divergence of the mating loci.</title>
        <authorList>
            <person name="Cuomo C.A."/>
            <person name="Bakkeren G."/>
            <person name="Khalil H.B."/>
            <person name="Panwar V."/>
            <person name="Joly D."/>
            <person name="Linning R."/>
            <person name="Sakthikumar S."/>
            <person name="Song X."/>
            <person name="Adiconis X."/>
            <person name="Fan L."/>
            <person name="Goldberg J.M."/>
            <person name="Levin J.Z."/>
            <person name="Young S."/>
            <person name="Zeng Q."/>
            <person name="Anikster Y."/>
            <person name="Bruce M."/>
            <person name="Wang M."/>
            <person name="Yin C."/>
            <person name="McCallum B."/>
            <person name="Szabo L.J."/>
            <person name="Hulbert S."/>
            <person name="Chen X."/>
            <person name="Fellers J.P."/>
        </authorList>
    </citation>
    <scope>NUCLEOTIDE SEQUENCE</scope>
    <source>
        <strain evidence="4">Isolate 1-1 / race 1 (BBBD)</strain>
        <strain evidence="3">isolate 1-1 / race 1 (BBBD)</strain>
    </source>
</reference>
<dbReference type="AlphaFoldDB" id="A0A180GN47"/>
<accession>A0A180GN47</accession>